<keyword evidence="4" id="KW-0029">Amino-acid transport</keyword>
<feature type="domain" description="Amino acid permease/ SLC12A" evidence="9">
    <location>
        <begin position="55"/>
        <end position="514"/>
    </location>
</feature>
<dbReference type="GO" id="GO:0016020">
    <property type="term" value="C:membrane"/>
    <property type="evidence" value="ECO:0007669"/>
    <property type="project" value="UniProtKB-SubCell"/>
</dbReference>
<dbReference type="PIRSF" id="PIRSF006060">
    <property type="entry name" value="AA_transporter"/>
    <property type="match status" value="1"/>
</dbReference>
<dbReference type="InterPro" id="IPR050524">
    <property type="entry name" value="APC_YAT"/>
</dbReference>
<name>A0A2K3QQE0_9HYPO</name>
<feature type="transmembrane region" description="Helical" evidence="8">
    <location>
        <begin position="493"/>
        <end position="510"/>
    </location>
</feature>
<evidence type="ECO:0000313" key="11">
    <source>
        <dbReference type="Proteomes" id="UP000236621"/>
    </source>
</evidence>
<evidence type="ECO:0000256" key="8">
    <source>
        <dbReference type="SAM" id="Phobius"/>
    </source>
</evidence>
<comment type="caution">
    <text evidence="10">The sequence shown here is derived from an EMBL/GenBank/DDBJ whole genome shotgun (WGS) entry which is preliminary data.</text>
</comment>
<evidence type="ECO:0000313" key="10">
    <source>
        <dbReference type="EMBL" id="PNY29754.1"/>
    </source>
</evidence>
<accession>A0A2K3QQE0</accession>
<feature type="transmembrane region" description="Helical" evidence="8">
    <location>
        <begin position="191"/>
        <end position="214"/>
    </location>
</feature>
<evidence type="ECO:0000256" key="4">
    <source>
        <dbReference type="ARBA" id="ARBA00022970"/>
    </source>
</evidence>
<evidence type="ECO:0000256" key="2">
    <source>
        <dbReference type="ARBA" id="ARBA00022448"/>
    </source>
</evidence>
<dbReference type="OrthoDB" id="3900342at2759"/>
<dbReference type="STRING" id="45235.A0A2K3QQE0"/>
<feature type="transmembrane region" description="Helical" evidence="8">
    <location>
        <begin position="84"/>
        <end position="104"/>
    </location>
</feature>
<dbReference type="Pfam" id="PF00324">
    <property type="entry name" value="AA_permease"/>
    <property type="match status" value="1"/>
</dbReference>
<evidence type="ECO:0000259" key="9">
    <source>
        <dbReference type="Pfam" id="PF00324"/>
    </source>
</evidence>
<dbReference type="EMBL" id="NRSZ01000060">
    <property type="protein sequence ID" value="PNY29754.1"/>
    <property type="molecule type" value="Genomic_DNA"/>
</dbReference>
<keyword evidence="2" id="KW-0813">Transport</keyword>
<keyword evidence="11" id="KW-1185">Reference proteome</keyword>
<evidence type="ECO:0000256" key="1">
    <source>
        <dbReference type="ARBA" id="ARBA00004141"/>
    </source>
</evidence>
<feature type="transmembrane region" description="Helical" evidence="8">
    <location>
        <begin position="459"/>
        <end position="481"/>
    </location>
</feature>
<keyword evidence="6 8" id="KW-0472">Membrane</keyword>
<dbReference type="AlphaFoldDB" id="A0A2K3QQE0"/>
<feature type="region of interest" description="Disordered" evidence="7">
    <location>
        <begin position="1"/>
        <end position="32"/>
    </location>
</feature>
<keyword evidence="5 8" id="KW-1133">Transmembrane helix</keyword>
<dbReference type="Proteomes" id="UP000236621">
    <property type="component" value="Unassembled WGS sequence"/>
</dbReference>
<feature type="transmembrane region" description="Helical" evidence="8">
    <location>
        <begin position="55"/>
        <end position="72"/>
    </location>
</feature>
<evidence type="ECO:0000256" key="3">
    <source>
        <dbReference type="ARBA" id="ARBA00022692"/>
    </source>
</evidence>
<dbReference type="FunFam" id="1.20.1740.10:FF:000006">
    <property type="entry name" value="General amino acid permease"/>
    <property type="match status" value="1"/>
</dbReference>
<gene>
    <name evidence="10" type="ORF">TCAP_00324</name>
</gene>
<dbReference type="PANTHER" id="PTHR43341:SF18">
    <property type="entry name" value="AMINO ACID PERMEASE_ SLC12A DOMAIN-CONTAINING PROTEIN"/>
    <property type="match status" value="1"/>
</dbReference>
<evidence type="ECO:0000256" key="6">
    <source>
        <dbReference type="ARBA" id="ARBA00023136"/>
    </source>
</evidence>
<dbReference type="Gene3D" id="1.20.1740.10">
    <property type="entry name" value="Amino acid/polyamine transporter I"/>
    <property type="match status" value="1"/>
</dbReference>
<feature type="transmembrane region" description="Helical" evidence="8">
    <location>
        <begin position="137"/>
        <end position="158"/>
    </location>
</feature>
<reference evidence="10 11" key="1">
    <citation type="submission" date="2017-08" db="EMBL/GenBank/DDBJ databases">
        <title>Harnessing the power of phylogenomics to disentangle the directionality and signatures of interkingdom host jumping in the parasitic fungal genus Tolypocladium.</title>
        <authorList>
            <person name="Quandt C.A."/>
            <person name="Patterson W."/>
            <person name="Spatafora J.W."/>
        </authorList>
    </citation>
    <scope>NUCLEOTIDE SEQUENCE [LARGE SCALE GENOMIC DNA]</scope>
    <source>
        <strain evidence="10 11">CBS 113982</strain>
    </source>
</reference>
<feature type="transmembrane region" description="Helical" evidence="8">
    <location>
        <begin position="165"/>
        <end position="185"/>
    </location>
</feature>
<keyword evidence="3 8" id="KW-0812">Transmembrane</keyword>
<evidence type="ECO:0000256" key="7">
    <source>
        <dbReference type="SAM" id="MobiDB-lite"/>
    </source>
</evidence>
<organism evidence="10 11">
    <name type="scientific">Tolypocladium capitatum</name>
    <dbReference type="NCBI Taxonomy" id="45235"/>
    <lineage>
        <taxon>Eukaryota</taxon>
        <taxon>Fungi</taxon>
        <taxon>Dikarya</taxon>
        <taxon>Ascomycota</taxon>
        <taxon>Pezizomycotina</taxon>
        <taxon>Sordariomycetes</taxon>
        <taxon>Hypocreomycetidae</taxon>
        <taxon>Hypocreales</taxon>
        <taxon>Ophiocordycipitaceae</taxon>
        <taxon>Tolypocladium</taxon>
    </lineage>
</organism>
<protein>
    <submittedName>
        <fullName evidence="10">Amino acid/polyamine transporter I</fullName>
    </submittedName>
</protein>
<comment type="subcellular location">
    <subcellularLocation>
        <location evidence="1">Membrane</location>
        <topology evidence="1">Multi-pass membrane protein</topology>
    </subcellularLocation>
</comment>
<feature type="transmembrane region" description="Helical" evidence="8">
    <location>
        <begin position="417"/>
        <end position="438"/>
    </location>
</feature>
<dbReference type="InterPro" id="IPR004841">
    <property type="entry name" value="AA-permease/SLC12A_dom"/>
</dbReference>
<feature type="compositionally biased region" description="Basic and acidic residues" evidence="7">
    <location>
        <begin position="1"/>
        <end position="22"/>
    </location>
</feature>
<dbReference type="PANTHER" id="PTHR43341">
    <property type="entry name" value="AMINO ACID PERMEASE"/>
    <property type="match status" value="1"/>
</dbReference>
<feature type="transmembrane region" description="Helical" evidence="8">
    <location>
        <begin position="384"/>
        <end position="411"/>
    </location>
</feature>
<feature type="transmembrane region" description="Helical" evidence="8">
    <location>
        <begin position="286"/>
        <end position="305"/>
    </location>
</feature>
<sequence>MPRDIEIRGHRVDGATAGEHHNATGPTKLGEEGNARAGAAFSELTSTNRGLKQRHVQMIALAGTIGTGLFLATGKALARGGPLGILLSYGIVGMLICCVVFSVAELSALAPLSGGIIRHAEWFVDPALSFAQGWNSVYANAILLPAEMVACAVIIDYWTPINHAVWITVLGGLLILSNMFLISIYGELEFAFAILKIALIVGVNIMSLCITLGAGPRGEPIGFRYWRNPGPFVQFLGIAGSWGQFLGFWRVMSSAAYAFSNVENVSVAAAETQNPRHNIPKAAKRVFWRIMIFFVITVFFIGLTVSSADKGLTASSGNAGASPFAIAATNAGIKAVPSIINAVVVTSAWSAANSAMLVATRTLYGLAQDGHAPKVLTRKNRFGIPWLSVAAVGSVLLLGYMTLSSAASVVFEWLQDLVSAASMVHWINMELVYLRFYYGCKKQNISRDRLPWKSPFQPYAAWTALVSFSILLLTGGFYVFIEGGWSPQSFVSSYFNIPLIFILYFGYKFWRKTELVSLQDMPILGFIKIAEENPETIEPPATGWRRLNILWG</sequence>
<evidence type="ECO:0000256" key="5">
    <source>
        <dbReference type="ARBA" id="ARBA00022989"/>
    </source>
</evidence>
<dbReference type="GO" id="GO:0015171">
    <property type="term" value="F:amino acid transmembrane transporter activity"/>
    <property type="evidence" value="ECO:0007669"/>
    <property type="project" value="TreeGrafter"/>
</dbReference>
<proteinExistence type="predicted"/>